<keyword evidence="1" id="KW-0479">Metal-binding</keyword>
<evidence type="ECO:0000256" key="1">
    <source>
        <dbReference type="PROSITE-ProRule" id="PRU00042"/>
    </source>
</evidence>
<evidence type="ECO:0000313" key="5">
    <source>
        <dbReference type="Proteomes" id="UP001215598"/>
    </source>
</evidence>
<feature type="region of interest" description="Disordered" evidence="2">
    <location>
        <begin position="384"/>
        <end position="407"/>
    </location>
</feature>
<dbReference type="PROSITE" id="PS50157">
    <property type="entry name" value="ZINC_FINGER_C2H2_2"/>
    <property type="match status" value="1"/>
</dbReference>
<evidence type="ECO:0000259" key="3">
    <source>
        <dbReference type="PROSITE" id="PS50157"/>
    </source>
</evidence>
<feature type="region of interest" description="Disordered" evidence="2">
    <location>
        <begin position="257"/>
        <end position="356"/>
    </location>
</feature>
<comment type="caution">
    <text evidence="4">The sequence shown here is derived from an EMBL/GenBank/DDBJ whole genome shotgun (WGS) entry which is preliminary data.</text>
</comment>
<feature type="compositionally biased region" description="Low complexity" evidence="2">
    <location>
        <begin position="341"/>
        <end position="350"/>
    </location>
</feature>
<evidence type="ECO:0000313" key="4">
    <source>
        <dbReference type="EMBL" id="KAJ7767122.1"/>
    </source>
</evidence>
<dbReference type="Gene3D" id="3.30.160.60">
    <property type="entry name" value="Classic Zinc Finger"/>
    <property type="match status" value="1"/>
</dbReference>
<gene>
    <name evidence="4" type="ORF">B0H16DRAFT_1520928</name>
</gene>
<sequence length="521" mass="55751">MTEDYTPSIYVEGPAPDSDDQALLASLGAFDNSYAFGNDMIFGTADQCYSSTPALFIQPCDSANASELSPLDDFSAGFQDYRYSPSTSGRNSPIDPWSPASSSSEVYPDDTSEDFWSHQYLSGHSSPALSPSLSPITNALDDLKFDERYPGLEQTVLPSGLPTMSRLRSSSHSVQSVSPAEVWTDGVGRGRSASFTASTNESQFYHNTSSAQQGDRANIEIAVVDANVPLGTGMSWGNASVGQWDNERVSDDALAAPHSPSLLTVPGLRRRPACSAASRRSRSHSDLGFMMSPDQDSGRGRGLHRSALSVPNSRSISNGSGSRAPSPHGALFSNDVRTATSYSPSSPSSPAFQDAEFDDTGISLGRRHTVAASRGSAKLLSPVLTLSRASSTPTRGRRPKASPSLRKPADLYTFEGVKVEVSSSPFISAQASDGSFHVSPSVSSFKREVASNKIRQASSARRLNAAPFKCPLETCGSTFTARHNLTNHINSHNKHRPHRCLCGLSFTTQGVLARHKKRCSK</sequence>
<dbReference type="InterPro" id="IPR013087">
    <property type="entry name" value="Znf_C2H2_type"/>
</dbReference>
<name>A0AAD7JMC8_9AGAR</name>
<protein>
    <recommendedName>
        <fullName evidence="3">C2H2-type domain-containing protein</fullName>
    </recommendedName>
</protein>
<accession>A0AAD7JMC8</accession>
<organism evidence="4 5">
    <name type="scientific">Mycena metata</name>
    <dbReference type="NCBI Taxonomy" id="1033252"/>
    <lineage>
        <taxon>Eukaryota</taxon>
        <taxon>Fungi</taxon>
        <taxon>Dikarya</taxon>
        <taxon>Basidiomycota</taxon>
        <taxon>Agaricomycotina</taxon>
        <taxon>Agaricomycetes</taxon>
        <taxon>Agaricomycetidae</taxon>
        <taxon>Agaricales</taxon>
        <taxon>Marasmiineae</taxon>
        <taxon>Mycenaceae</taxon>
        <taxon>Mycena</taxon>
    </lineage>
</organism>
<dbReference type="SUPFAM" id="SSF57667">
    <property type="entry name" value="beta-beta-alpha zinc fingers"/>
    <property type="match status" value="1"/>
</dbReference>
<dbReference type="AlphaFoldDB" id="A0AAD7JMC8"/>
<dbReference type="GO" id="GO:0008270">
    <property type="term" value="F:zinc ion binding"/>
    <property type="evidence" value="ECO:0007669"/>
    <property type="project" value="UniProtKB-KW"/>
</dbReference>
<keyword evidence="1" id="KW-0862">Zinc</keyword>
<evidence type="ECO:0000256" key="2">
    <source>
        <dbReference type="SAM" id="MobiDB-lite"/>
    </source>
</evidence>
<feature type="region of interest" description="Disordered" evidence="2">
    <location>
        <begin position="85"/>
        <end position="110"/>
    </location>
</feature>
<dbReference type="PROSITE" id="PS00028">
    <property type="entry name" value="ZINC_FINGER_C2H2_1"/>
    <property type="match status" value="1"/>
</dbReference>
<feature type="compositionally biased region" description="Low complexity" evidence="2">
    <location>
        <begin position="312"/>
        <end position="323"/>
    </location>
</feature>
<feature type="domain" description="C2H2-type" evidence="3">
    <location>
        <begin position="468"/>
        <end position="497"/>
    </location>
</feature>
<dbReference type="InterPro" id="IPR036236">
    <property type="entry name" value="Znf_C2H2_sf"/>
</dbReference>
<keyword evidence="5" id="KW-1185">Reference proteome</keyword>
<dbReference type="EMBL" id="JARKIB010000022">
    <property type="protein sequence ID" value="KAJ7767122.1"/>
    <property type="molecule type" value="Genomic_DNA"/>
</dbReference>
<proteinExistence type="predicted"/>
<dbReference type="Proteomes" id="UP001215598">
    <property type="component" value="Unassembled WGS sequence"/>
</dbReference>
<reference evidence="4" key="1">
    <citation type="submission" date="2023-03" db="EMBL/GenBank/DDBJ databases">
        <title>Massive genome expansion in bonnet fungi (Mycena s.s.) driven by repeated elements and novel gene families across ecological guilds.</title>
        <authorList>
            <consortium name="Lawrence Berkeley National Laboratory"/>
            <person name="Harder C.B."/>
            <person name="Miyauchi S."/>
            <person name="Viragh M."/>
            <person name="Kuo A."/>
            <person name="Thoen E."/>
            <person name="Andreopoulos B."/>
            <person name="Lu D."/>
            <person name="Skrede I."/>
            <person name="Drula E."/>
            <person name="Henrissat B."/>
            <person name="Morin E."/>
            <person name="Kohler A."/>
            <person name="Barry K."/>
            <person name="LaButti K."/>
            <person name="Morin E."/>
            <person name="Salamov A."/>
            <person name="Lipzen A."/>
            <person name="Mereny Z."/>
            <person name="Hegedus B."/>
            <person name="Baldrian P."/>
            <person name="Stursova M."/>
            <person name="Weitz H."/>
            <person name="Taylor A."/>
            <person name="Grigoriev I.V."/>
            <person name="Nagy L.G."/>
            <person name="Martin F."/>
            <person name="Kauserud H."/>
        </authorList>
    </citation>
    <scope>NUCLEOTIDE SEQUENCE</scope>
    <source>
        <strain evidence="4">CBHHK182m</strain>
    </source>
</reference>
<keyword evidence="1" id="KW-0863">Zinc-finger</keyword>